<dbReference type="Proteomes" id="UP001632038">
    <property type="component" value="Unassembled WGS sequence"/>
</dbReference>
<organism evidence="1 2">
    <name type="scientific">Castilleja foliolosa</name>
    <dbReference type="NCBI Taxonomy" id="1961234"/>
    <lineage>
        <taxon>Eukaryota</taxon>
        <taxon>Viridiplantae</taxon>
        <taxon>Streptophyta</taxon>
        <taxon>Embryophyta</taxon>
        <taxon>Tracheophyta</taxon>
        <taxon>Spermatophyta</taxon>
        <taxon>Magnoliopsida</taxon>
        <taxon>eudicotyledons</taxon>
        <taxon>Gunneridae</taxon>
        <taxon>Pentapetalae</taxon>
        <taxon>asterids</taxon>
        <taxon>lamiids</taxon>
        <taxon>Lamiales</taxon>
        <taxon>Orobanchaceae</taxon>
        <taxon>Pedicularideae</taxon>
        <taxon>Castillejinae</taxon>
        <taxon>Castilleja</taxon>
    </lineage>
</organism>
<sequence length="44" mass="5041">MRTDHKCNLLVRRESIKDIPYLIGFSSLEQLKNSFSGDGSKLDK</sequence>
<name>A0ABD3D889_9LAMI</name>
<gene>
    <name evidence="1" type="ORF">CASFOL_018067</name>
</gene>
<accession>A0ABD3D889</accession>
<evidence type="ECO:0000313" key="1">
    <source>
        <dbReference type="EMBL" id="KAL3638054.1"/>
    </source>
</evidence>
<protein>
    <submittedName>
        <fullName evidence="1">Uncharacterized protein</fullName>
    </submittedName>
</protein>
<evidence type="ECO:0000313" key="2">
    <source>
        <dbReference type="Proteomes" id="UP001632038"/>
    </source>
</evidence>
<keyword evidence="2" id="KW-1185">Reference proteome</keyword>
<dbReference type="AlphaFoldDB" id="A0ABD3D889"/>
<dbReference type="EMBL" id="JAVIJP010000021">
    <property type="protein sequence ID" value="KAL3638054.1"/>
    <property type="molecule type" value="Genomic_DNA"/>
</dbReference>
<comment type="caution">
    <text evidence="1">The sequence shown here is derived from an EMBL/GenBank/DDBJ whole genome shotgun (WGS) entry which is preliminary data.</text>
</comment>
<proteinExistence type="predicted"/>
<reference evidence="2" key="1">
    <citation type="journal article" date="2024" name="IScience">
        <title>Strigolactones Initiate the Formation of Haustorium-like Structures in Castilleja.</title>
        <authorList>
            <person name="Buerger M."/>
            <person name="Peterson D."/>
            <person name="Chory J."/>
        </authorList>
    </citation>
    <scope>NUCLEOTIDE SEQUENCE [LARGE SCALE GENOMIC DNA]</scope>
</reference>